<evidence type="ECO:0000313" key="13">
    <source>
        <dbReference type="Proteomes" id="UP000030753"/>
    </source>
</evidence>
<protein>
    <recommendedName>
        <fullName evidence="11">C2H2-type domain-containing protein</fullName>
    </recommendedName>
</protein>
<keyword evidence="3" id="KW-0479">Metal-binding</keyword>
<keyword evidence="6" id="KW-0862">Zinc</keyword>
<dbReference type="EMBL" id="JH717864">
    <property type="protein sequence ID" value="EWY79491.1"/>
    <property type="molecule type" value="Genomic_DNA"/>
</dbReference>
<evidence type="ECO:0000256" key="9">
    <source>
        <dbReference type="PROSITE-ProRule" id="PRU00042"/>
    </source>
</evidence>
<dbReference type="GO" id="GO:0008270">
    <property type="term" value="F:zinc ion binding"/>
    <property type="evidence" value="ECO:0007669"/>
    <property type="project" value="UniProtKB-KW"/>
</dbReference>
<evidence type="ECO:0000256" key="7">
    <source>
        <dbReference type="ARBA" id="ARBA00023242"/>
    </source>
</evidence>
<evidence type="ECO:0000313" key="12">
    <source>
        <dbReference type="EMBL" id="EWY79491.1"/>
    </source>
</evidence>
<comment type="similarity">
    <text evidence="8">Belongs to the pacC/RIM101 family.</text>
</comment>
<evidence type="ECO:0000256" key="10">
    <source>
        <dbReference type="SAM" id="MobiDB-lite"/>
    </source>
</evidence>
<dbReference type="HOGENOM" id="CLU_066793_0_1_1"/>
<feature type="domain" description="C2H2-type" evidence="11">
    <location>
        <begin position="90"/>
        <end position="117"/>
    </location>
</feature>
<comment type="subcellular location">
    <subcellularLocation>
        <location evidence="1">Nucleus</location>
    </subcellularLocation>
</comment>
<dbReference type="PROSITE" id="PS00028">
    <property type="entry name" value="ZINC_FINGER_C2H2_1"/>
    <property type="match status" value="2"/>
</dbReference>
<keyword evidence="2" id="KW-0678">Repressor</keyword>
<evidence type="ECO:0000256" key="3">
    <source>
        <dbReference type="ARBA" id="ARBA00022723"/>
    </source>
</evidence>
<dbReference type="Gene3D" id="3.30.160.60">
    <property type="entry name" value="Classic Zinc Finger"/>
    <property type="match status" value="2"/>
</dbReference>
<dbReference type="InterPro" id="IPR036236">
    <property type="entry name" value="Znf_C2H2_sf"/>
</dbReference>
<gene>
    <name evidence="12" type="ORF">FOYG_17356</name>
</gene>
<evidence type="ECO:0000256" key="4">
    <source>
        <dbReference type="ARBA" id="ARBA00022737"/>
    </source>
</evidence>
<evidence type="ECO:0000256" key="6">
    <source>
        <dbReference type="ARBA" id="ARBA00022833"/>
    </source>
</evidence>
<dbReference type="PANTHER" id="PTHR47257">
    <property type="entry name" value="PH-RESPONSE TRANSCRIPTION FACTOR PACC/RIM101"/>
    <property type="match status" value="1"/>
</dbReference>
<proteinExistence type="inferred from homology"/>
<feature type="region of interest" description="Disordered" evidence="10">
    <location>
        <begin position="103"/>
        <end position="140"/>
    </location>
</feature>
<dbReference type="PROSITE" id="PS50157">
    <property type="entry name" value="ZINC_FINGER_C2H2_2"/>
    <property type="match status" value="2"/>
</dbReference>
<evidence type="ECO:0000259" key="11">
    <source>
        <dbReference type="PROSITE" id="PS50157"/>
    </source>
</evidence>
<dbReference type="SUPFAM" id="SSF57667">
    <property type="entry name" value="beta-beta-alpha zinc fingers"/>
    <property type="match status" value="2"/>
</dbReference>
<dbReference type="SMART" id="SM00355">
    <property type="entry name" value="ZnF_C2H2"/>
    <property type="match status" value="3"/>
</dbReference>
<evidence type="ECO:0000256" key="8">
    <source>
        <dbReference type="ARBA" id="ARBA00038089"/>
    </source>
</evidence>
<accession>W9HH43</accession>
<dbReference type="Proteomes" id="UP000030753">
    <property type="component" value="Unassembled WGS sequence"/>
</dbReference>
<reference evidence="12 13" key="1">
    <citation type="submission" date="2011-06" db="EMBL/GenBank/DDBJ databases">
        <title>The Genome Sequence of Fusarium oxysporum FOSC 3-a.</title>
        <authorList>
            <consortium name="The Broad Institute Genome Sequencing Platform"/>
            <person name="Ma L.-J."/>
            <person name="Gale L.R."/>
            <person name="Schwartz D.C."/>
            <person name="Zhou S."/>
            <person name="Corby-Kistler H."/>
            <person name="Young S.K."/>
            <person name="Zeng Q."/>
            <person name="Gargeya S."/>
            <person name="Fitzgerald M."/>
            <person name="Haas B."/>
            <person name="Abouelleil A."/>
            <person name="Alvarado L."/>
            <person name="Arachchi H.M."/>
            <person name="Berlin A."/>
            <person name="Brown A."/>
            <person name="Chapman S.B."/>
            <person name="Chen Z."/>
            <person name="Dunbar C."/>
            <person name="Freedman E."/>
            <person name="Gearin G."/>
            <person name="Gellesch M."/>
            <person name="Goldberg J."/>
            <person name="Griggs A."/>
            <person name="Gujja S."/>
            <person name="Heiman D."/>
            <person name="Howarth C."/>
            <person name="Larson L."/>
            <person name="Lui A."/>
            <person name="MacDonald P.J.P."/>
            <person name="Mehta T."/>
            <person name="Montmayeur A."/>
            <person name="Murphy C."/>
            <person name="Neiman D."/>
            <person name="Pearson M."/>
            <person name="Priest M."/>
            <person name="Roberts A."/>
            <person name="Saif S."/>
            <person name="Shea T."/>
            <person name="Shenoy N."/>
            <person name="Sisk P."/>
            <person name="Stolte C."/>
            <person name="Sykes S."/>
            <person name="Wortman J."/>
            <person name="Nusbaum C."/>
            <person name="Birren B."/>
        </authorList>
    </citation>
    <scope>NUCLEOTIDE SEQUENCE [LARGE SCALE GENOMIC DNA]</scope>
    <source>
        <strain evidence="13">FOSC 3-a</strain>
    </source>
</reference>
<dbReference type="OrthoDB" id="6155966at2759"/>
<keyword evidence="7" id="KW-0539">Nucleus</keyword>
<feature type="domain" description="C2H2-type" evidence="11">
    <location>
        <begin position="24"/>
        <end position="54"/>
    </location>
</feature>
<dbReference type="InterPro" id="IPR050806">
    <property type="entry name" value="pacC/RIM101"/>
</dbReference>
<keyword evidence="5 9" id="KW-0863">Zinc-finger</keyword>
<feature type="compositionally biased region" description="Basic and acidic residues" evidence="10">
    <location>
        <begin position="103"/>
        <end position="117"/>
    </location>
</feature>
<dbReference type="AlphaFoldDB" id="W9HH43"/>
<evidence type="ECO:0000256" key="2">
    <source>
        <dbReference type="ARBA" id="ARBA00022491"/>
    </source>
</evidence>
<evidence type="ECO:0000256" key="5">
    <source>
        <dbReference type="ARBA" id="ARBA00022771"/>
    </source>
</evidence>
<dbReference type="GO" id="GO:0045944">
    <property type="term" value="P:positive regulation of transcription by RNA polymerase II"/>
    <property type="evidence" value="ECO:0007669"/>
    <property type="project" value="TreeGrafter"/>
</dbReference>
<dbReference type="GO" id="GO:0005634">
    <property type="term" value="C:nucleus"/>
    <property type="evidence" value="ECO:0007669"/>
    <property type="project" value="UniProtKB-SubCell"/>
</dbReference>
<evidence type="ECO:0000256" key="1">
    <source>
        <dbReference type="ARBA" id="ARBA00004123"/>
    </source>
</evidence>
<dbReference type="InterPro" id="IPR013087">
    <property type="entry name" value="Znf_C2H2_type"/>
</dbReference>
<name>W9HH43_FUSOX</name>
<dbReference type="PANTHER" id="PTHR47257:SF1">
    <property type="entry name" value="PH-RESPONSE TRANSCRIPTION FACTOR PACC_RIM101"/>
    <property type="match status" value="1"/>
</dbReference>
<keyword evidence="4" id="KW-0677">Repeat</keyword>
<feature type="compositionally biased region" description="Low complexity" evidence="10">
    <location>
        <begin position="119"/>
        <end position="135"/>
    </location>
</feature>
<sequence length="271" mass="30121">MSISCTSGCHPSRATSPSVHSNNLLCNWNACKQEFSSPELLYEHICERHIGRKSNNNLNLTCQWKTCRTATVKRDHMVSHILVHVALKRHKCKFCGKSFKRPQDLKKHAKRHADDSLRPQSGPDSSPQPPSDMSQLNSLSRPWPSAFPSLEVHSPVDHASYCDSNGQMRTNAPVFPHHTGHPSGYYAPQPSTSGLYFTERSLNNSHSEHTGNSAAPGGHDCKRTFDAVDEFFGSAKRREISPSSYAQIEYSLMPLPSSLSIPNNPMAADEQ</sequence>
<organism evidence="12 13">
    <name type="scientific">Fusarium oxysporum NRRL 32931</name>
    <dbReference type="NCBI Taxonomy" id="660029"/>
    <lineage>
        <taxon>Eukaryota</taxon>
        <taxon>Fungi</taxon>
        <taxon>Dikarya</taxon>
        <taxon>Ascomycota</taxon>
        <taxon>Pezizomycotina</taxon>
        <taxon>Sordariomycetes</taxon>
        <taxon>Hypocreomycetidae</taxon>
        <taxon>Hypocreales</taxon>
        <taxon>Nectriaceae</taxon>
        <taxon>Fusarium</taxon>
        <taxon>Fusarium oxysporum species complex</taxon>
    </lineage>
</organism>